<name>A0A0E3LBW7_9EURY</name>
<evidence type="ECO:0000313" key="2">
    <source>
        <dbReference type="Proteomes" id="UP000033092"/>
    </source>
</evidence>
<dbReference type="HOGENOM" id="CLU_2629791_0_0_2"/>
<dbReference type="Proteomes" id="UP000033092">
    <property type="component" value="Chromosome"/>
</dbReference>
<gene>
    <name evidence="1" type="ORF">MSSIH_3801</name>
</gene>
<dbReference type="KEGG" id="msz:MSSIH_3801"/>
<organism evidence="1 2">
    <name type="scientific">Methanosarcina siciliae HI350</name>
    <dbReference type="NCBI Taxonomy" id="1434119"/>
    <lineage>
        <taxon>Archaea</taxon>
        <taxon>Methanobacteriati</taxon>
        <taxon>Methanobacteriota</taxon>
        <taxon>Stenosarchaea group</taxon>
        <taxon>Methanomicrobia</taxon>
        <taxon>Methanosarcinales</taxon>
        <taxon>Methanosarcinaceae</taxon>
        <taxon>Methanosarcina</taxon>
    </lineage>
</organism>
<dbReference type="EMBL" id="CP009507">
    <property type="protein sequence ID" value="AKB34491.1"/>
    <property type="molecule type" value="Genomic_DNA"/>
</dbReference>
<protein>
    <submittedName>
        <fullName evidence="1">Uncharacterized protein</fullName>
    </submittedName>
</protein>
<sequence>MGKTLKIQKIIKTSTKKDCNWRNKKAKEQKNTHDRSFEVGSLSAFSPLLFLPGPENPQGPKSYMGAYASFPFRLLNL</sequence>
<dbReference type="AlphaFoldDB" id="A0A0E3LBW7"/>
<proteinExistence type="predicted"/>
<evidence type="ECO:0000313" key="1">
    <source>
        <dbReference type="EMBL" id="AKB34491.1"/>
    </source>
</evidence>
<accession>A0A0E3LBW7</accession>
<reference evidence="1 2" key="1">
    <citation type="submission" date="2014-07" db="EMBL/GenBank/DDBJ databases">
        <title>Methanogenic archaea and the global carbon cycle.</title>
        <authorList>
            <person name="Henriksen J.R."/>
            <person name="Luke J."/>
            <person name="Reinhart S."/>
            <person name="Benedict M.N."/>
            <person name="Youngblut N.D."/>
            <person name="Metcalf M.E."/>
            <person name="Whitaker R.J."/>
            <person name="Metcalf W.W."/>
        </authorList>
    </citation>
    <scope>NUCLEOTIDE SEQUENCE [LARGE SCALE GENOMIC DNA]</scope>
    <source>
        <strain evidence="1 2">HI350</strain>
    </source>
</reference>